<protein>
    <submittedName>
        <fullName evidence="1">Uncharacterized protein</fullName>
    </submittedName>
</protein>
<evidence type="ECO:0000313" key="2">
    <source>
        <dbReference type="Proteomes" id="UP000321570"/>
    </source>
</evidence>
<sequence length="132" mass="15246">MPTRLDFSPFLQIQLSEVLLERIHYRVKDCDTYCGSESSMLTVNDTVQRRWVFPITKFLLKASQVNCTMFACHTDEYITGYFYFPGESDSLLLKHSNSSFTDLNQHSFPSFDCLSTDSASFRLSGVLRLKNF</sequence>
<dbReference type="EMBL" id="CABIJS010000233">
    <property type="protein sequence ID" value="VUZ47370.1"/>
    <property type="molecule type" value="Genomic_DNA"/>
</dbReference>
<evidence type="ECO:0000313" key="1">
    <source>
        <dbReference type="EMBL" id="VUZ47370.1"/>
    </source>
</evidence>
<name>A0A564YJK6_HYMDI</name>
<dbReference type="AlphaFoldDB" id="A0A564YJK6"/>
<gene>
    <name evidence="1" type="ORF">WMSIL1_LOCUS6911</name>
</gene>
<dbReference type="Proteomes" id="UP000321570">
    <property type="component" value="Unassembled WGS sequence"/>
</dbReference>
<keyword evidence="2" id="KW-1185">Reference proteome</keyword>
<proteinExistence type="predicted"/>
<reference evidence="1 2" key="1">
    <citation type="submission" date="2019-07" db="EMBL/GenBank/DDBJ databases">
        <authorList>
            <person name="Jastrzebski P J."/>
            <person name="Paukszto L."/>
            <person name="Jastrzebski P J."/>
        </authorList>
    </citation>
    <scope>NUCLEOTIDE SEQUENCE [LARGE SCALE GENOMIC DNA]</scope>
    <source>
        <strain evidence="1 2">WMS-il1</strain>
    </source>
</reference>
<organism evidence="1 2">
    <name type="scientific">Hymenolepis diminuta</name>
    <name type="common">Rat tapeworm</name>
    <dbReference type="NCBI Taxonomy" id="6216"/>
    <lineage>
        <taxon>Eukaryota</taxon>
        <taxon>Metazoa</taxon>
        <taxon>Spiralia</taxon>
        <taxon>Lophotrochozoa</taxon>
        <taxon>Platyhelminthes</taxon>
        <taxon>Cestoda</taxon>
        <taxon>Eucestoda</taxon>
        <taxon>Cyclophyllidea</taxon>
        <taxon>Hymenolepididae</taxon>
        <taxon>Hymenolepis</taxon>
    </lineage>
</organism>
<accession>A0A564YJK6</accession>